<dbReference type="Gene3D" id="3.10.450.50">
    <property type="match status" value="1"/>
</dbReference>
<reference evidence="2 3" key="1">
    <citation type="submission" date="2020-08" db="EMBL/GenBank/DDBJ databases">
        <title>The Agave Microbiome: Exploring the role of microbial communities in plant adaptations to desert environments.</title>
        <authorList>
            <person name="Partida-Martinez L.P."/>
        </authorList>
    </citation>
    <scope>NUCLEOTIDE SEQUENCE [LARGE SCALE GENOMIC DNA]</scope>
    <source>
        <strain evidence="2 3">AT2.18</strain>
    </source>
</reference>
<keyword evidence="3" id="KW-1185">Reference proteome</keyword>
<dbReference type="SUPFAM" id="SSF54427">
    <property type="entry name" value="NTF2-like"/>
    <property type="match status" value="1"/>
</dbReference>
<dbReference type="EMBL" id="JACHVU010000001">
    <property type="protein sequence ID" value="MBB2988836.1"/>
    <property type="molecule type" value="Genomic_DNA"/>
</dbReference>
<gene>
    <name evidence="2" type="ORF">FHR72_000293</name>
</gene>
<evidence type="ECO:0000313" key="2">
    <source>
        <dbReference type="EMBL" id="MBB2988836.1"/>
    </source>
</evidence>
<protein>
    <submittedName>
        <fullName evidence="2">Ketosteroid isomerase-like protein</fullName>
    </submittedName>
</protein>
<dbReference type="GO" id="GO:0016853">
    <property type="term" value="F:isomerase activity"/>
    <property type="evidence" value="ECO:0007669"/>
    <property type="project" value="UniProtKB-KW"/>
</dbReference>
<keyword evidence="2" id="KW-0413">Isomerase</keyword>
<name>A0A839Q3M7_MYCIR</name>
<dbReference type="AlphaFoldDB" id="A0A839Q3M7"/>
<feature type="domain" description="SnoaL-like" evidence="1">
    <location>
        <begin position="17"/>
        <end position="110"/>
    </location>
</feature>
<accession>A0A839Q3M7</accession>
<sequence length="123" mass="13975">MHELTKKFIDALGELHQNNDSEQLVELFGDEATLTKAGIPHEEHGKDGARTFWQQYRDVFDDIEASFRHTVADDDVAYLEWTSRGHLRGGADFTYDGVSVLEGSDDAITAFRTYYDTAKFLPE</sequence>
<dbReference type="Pfam" id="PF12680">
    <property type="entry name" value="SnoaL_2"/>
    <property type="match status" value="1"/>
</dbReference>
<evidence type="ECO:0000259" key="1">
    <source>
        <dbReference type="Pfam" id="PF12680"/>
    </source>
</evidence>
<dbReference type="RefSeq" id="WP_183466122.1">
    <property type="nucleotide sequence ID" value="NZ_JACHVU010000001.1"/>
</dbReference>
<dbReference type="Proteomes" id="UP000550501">
    <property type="component" value="Unassembled WGS sequence"/>
</dbReference>
<evidence type="ECO:0000313" key="3">
    <source>
        <dbReference type="Proteomes" id="UP000550501"/>
    </source>
</evidence>
<dbReference type="InterPro" id="IPR037401">
    <property type="entry name" value="SnoaL-like"/>
</dbReference>
<dbReference type="InterPro" id="IPR032710">
    <property type="entry name" value="NTF2-like_dom_sf"/>
</dbReference>
<organism evidence="2 3">
    <name type="scientific">Mycolicibacterium iranicum</name>
    <name type="common">Mycobacterium iranicum</name>
    <dbReference type="NCBI Taxonomy" id="912594"/>
    <lineage>
        <taxon>Bacteria</taxon>
        <taxon>Bacillati</taxon>
        <taxon>Actinomycetota</taxon>
        <taxon>Actinomycetes</taxon>
        <taxon>Mycobacteriales</taxon>
        <taxon>Mycobacteriaceae</taxon>
        <taxon>Mycolicibacterium</taxon>
    </lineage>
</organism>
<comment type="caution">
    <text evidence="2">The sequence shown here is derived from an EMBL/GenBank/DDBJ whole genome shotgun (WGS) entry which is preliminary data.</text>
</comment>
<proteinExistence type="predicted"/>